<feature type="region of interest" description="Disordered" evidence="1">
    <location>
        <begin position="166"/>
        <end position="306"/>
    </location>
</feature>
<evidence type="ECO:0000313" key="2">
    <source>
        <dbReference type="EMBL" id="RLM42087.1"/>
    </source>
</evidence>
<protein>
    <submittedName>
        <fullName evidence="2">Uncharacterized protein</fullName>
    </submittedName>
</protein>
<gene>
    <name evidence="2" type="ORF">C2845_PMPSC048696</name>
</gene>
<dbReference type="Proteomes" id="UP000275267">
    <property type="component" value="Unassembled WGS sequence"/>
</dbReference>
<feature type="compositionally biased region" description="Polar residues" evidence="1">
    <location>
        <begin position="211"/>
        <end position="222"/>
    </location>
</feature>
<comment type="caution">
    <text evidence="2">The sequence shown here is derived from an EMBL/GenBank/DDBJ whole genome shotgun (WGS) entry which is preliminary data.</text>
</comment>
<accession>A0A3L6PA98</accession>
<reference evidence="3" key="1">
    <citation type="journal article" date="2019" name="Nat. Commun.">
        <title>The genome of broomcorn millet.</title>
        <authorList>
            <person name="Zou C."/>
            <person name="Miki D."/>
            <person name="Li D."/>
            <person name="Tang Q."/>
            <person name="Xiao L."/>
            <person name="Rajput S."/>
            <person name="Deng P."/>
            <person name="Jia W."/>
            <person name="Huang R."/>
            <person name="Zhang M."/>
            <person name="Sun Y."/>
            <person name="Hu J."/>
            <person name="Fu X."/>
            <person name="Schnable P.S."/>
            <person name="Li F."/>
            <person name="Zhang H."/>
            <person name="Feng B."/>
            <person name="Zhu X."/>
            <person name="Liu R."/>
            <person name="Schnable J.C."/>
            <person name="Zhu J.-K."/>
            <person name="Zhang H."/>
        </authorList>
    </citation>
    <scope>NUCLEOTIDE SEQUENCE [LARGE SCALE GENOMIC DNA]</scope>
</reference>
<proteinExistence type="predicted"/>
<dbReference type="EMBL" id="PQIB02001121">
    <property type="protein sequence ID" value="RLM42087.1"/>
    <property type="molecule type" value="Genomic_DNA"/>
</dbReference>
<dbReference type="AlphaFoldDB" id="A0A3L6PA98"/>
<keyword evidence="3" id="KW-1185">Reference proteome</keyword>
<evidence type="ECO:0000313" key="3">
    <source>
        <dbReference type="Proteomes" id="UP000275267"/>
    </source>
</evidence>
<name>A0A3L6PA98_PANMI</name>
<feature type="region of interest" description="Disordered" evidence="1">
    <location>
        <begin position="125"/>
        <end position="151"/>
    </location>
</feature>
<evidence type="ECO:0000256" key="1">
    <source>
        <dbReference type="SAM" id="MobiDB-lite"/>
    </source>
</evidence>
<sequence length="306" mass="32999">MGNKKQVNKGKKDEAPTGDLGRRKAVWMPEWNKKLNDFQMLQVIDLLKLIKEHKDAGVIGACVLATMYKTRIMPLQKRERFGFEYLGSNDPSRLTAEVLPSQMALLRVQRVLLDAHTVEYVPKLFSAGNPPKPGHDELYRCPAPNPDVPQAHHLRPSAFQVLKTHHAPASPLSKRHKDEGKTGPSGDDAAPELNVQRGAADPSAVDVLPSPSDSVQATTSQIPPKEPAGGSGKGTARGPRLMGLKKLVTKRSSSPSSALDLGDPKKVPAGQAPEQGKDEDVAAFDAGALPPPPLSPQATNLEEEKK</sequence>
<organism evidence="2 3">
    <name type="scientific">Panicum miliaceum</name>
    <name type="common">Proso millet</name>
    <name type="synonym">Broomcorn millet</name>
    <dbReference type="NCBI Taxonomy" id="4540"/>
    <lineage>
        <taxon>Eukaryota</taxon>
        <taxon>Viridiplantae</taxon>
        <taxon>Streptophyta</taxon>
        <taxon>Embryophyta</taxon>
        <taxon>Tracheophyta</taxon>
        <taxon>Spermatophyta</taxon>
        <taxon>Magnoliopsida</taxon>
        <taxon>Liliopsida</taxon>
        <taxon>Poales</taxon>
        <taxon>Poaceae</taxon>
        <taxon>PACMAD clade</taxon>
        <taxon>Panicoideae</taxon>
        <taxon>Panicodae</taxon>
        <taxon>Paniceae</taxon>
        <taxon>Panicinae</taxon>
        <taxon>Panicum</taxon>
        <taxon>Panicum sect. Panicum</taxon>
    </lineage>
</organism>
<dbReference type="OrthoDB" id="718801at2759"/>